<accession>R0KPX5</accession>
<dbReference type="Proteomes" id="UP000016935">
    <property type="component" value="Unassembled WGS sequence"/>
</dbReference>
<dbReference type="HOGENOM" id="CLU_002639_4_4_1"/>
<dbReference type="InterPro" id="IPR010730">
    <property type="entry name" value="HET"/>
</dbReference>
<evidence type="ECO:0000259" key="1">
    <source>
        <dbReference type="Pfam" id="PF06985"/>
    </source>
</evidence>
<dbReference type="PANTHER" id="PTHR33112">
    <property type="entry name" value="DOMAIN PROTEIN, PUTATIVE-RELATED"/>
    <property type="match status" value="1"/>
</dbReference>
<keyword evidence="3" id="KW-1185">Reference proteome</keyword>
<reference evidence="2 3" key="2">
    <citation type="journal article" date="2013" name="PLoS Genet.">
        <title>Comparative genome structure, secondary metabolite, and effector coding capacity across Cochliobolus pathogens.</title>
        <authorList>
            <person name="Condon B.J."/>
            <person name="Leng Y."/>
            <person name="Wu D."/>
            <person name="Bushley K.E."/>
            <person name="Ohm R.A."/>
            <person name="Otillar R."/>
            <person name="Martin J."/>
            <person name="Schackwitz W."/>
            <person name="Grimwood J."/>
            <person name="MohdZainudin N."/>
            <person name="Xue C."/>
            <person name="Wang R."/>
            <person name="Manning V.A."/>
            <person name="Dhillon B."/>
            <person name="Tu Z.J."/>
            <person name="Steffenson B.J."/>
            <person name="Salamov A."/>
            <person name="Sun H."/>
            <person name="Lowry S."/>
            <person name="LaButti K."/>
            <person name="Han J."/>
            <person name="Copeland A."/>
            <person name="Lindquist E."/>
            <person name="Barry K."/>
            <person name="Schmutz J."/>
            <person name="Baker S.E."/>
            <person name="Ciuffetti L.M."/>
            <person name="Grigoriev I.V."/>
            <person name="Zhong S."/>
            <person name="Turgeon B.G."/>
        </authorList>
    </citation>
    <scope>NUCLEOTIDE SEQUENCE [LARGE SCALE GENOMIC DNA]</scope>
    <source>
        <strain evidence="3">28A</strain>
    </source>
</reference>
<reference evidence="2 3" key="1">
    <citation type="journal article" date="2012" name="PLoS Pathog.">
        <title>Diverse lifestyles and strategies of plant pathogenesis encoded in the genomes of eighteen Dothideomycetes fungi.</title>
        <authorList>
            <person name="Ohm R.A."/>
            <person name="Feau N."/>
            <person name="Henrissat B."/>
            <person name="Schoch C.L."/>
            <person name="Horwitz B.A."/>
            <person name="Barry K.W."/>
            <person name="Condon B.J."/>
            <person name="Copeland A.C."/>
            <person name="Dhillon B."/>
            <person name="Glaser F."/>
            <person name="Hesse C.N."/>
            <person name="Kosti I."/>
            <person name="LaButti K."/>
            <person name="Lindquist E.A."/>
            <person name="Lucas S."/>
            <person name="Salamov A.A."/>
            <person name="Bradshaw R.E."/>
            <person name="Ciuffetti L."/>
            <person name="Hamelin R.C."/>
            <person name="Kema G.H.J."/>
            <person name="Lawrence C."/>
            <person name="Scott J.A."/>
            <person name="Spatafora J.W."/>
            <person name="Turgeon B.G."/>
            <person name="de Wit P.J.G.M."/>
            <person name="Zhong S."/>
            <person name="Goodwin S.B."/>
            <person name="Grigoriev I.V."/>
        </authorList>
    </citation>
    <scope>NUCLEOTIDE SEQUENCE [LARGE SCALE GENOMIC DNA]</scope>
    <source>
        <strain evidence="3">28A</strain>
    </source>
</reference>
<evidence type="ECO:0000313" key="3">
    <source>
        <dbReference type="Proteomes" id="UP000016935"/>
    </source>
</evidence>
<feature type="domain" description="Heterokaryon incompatibility" evidence="1">
    <location>
        <begin position="57"/>
        <end position="195"/>
    </location>
</feature>
<name>R0KPX5_EXST2</name>
<dbReference type="AlphaFoldDB" id="R0KPX5"/>
<protein>
    <recommendedName>
        <fullName evidence="1">Heterokaryon incompatibility domain-containing protein</fullName>
    </recommendedName>
</protein>
<gene>
    <name evidence="2" type="ORF">SETTUDRAFT_36555</name>
</gene>
<dbReference type="STRING" id="671987.R0KPX5"/>
<sequence length="505" mass="56491">MVPPLVSYTKITDWMNQTYDHSEPRADPVLRSRTAVPLTVIECTTRSLIILPENEAYVTVSYVWGSVTFDQTTTQSGKYEPNSLPLQLPSTIEDSITACLALNFRYLWVDRYCIHGSHDVCAQQIKHMDKIYSESALTIIACAGADSSYGLPGVSRPRKPDPSIEIKGLGYLRAIPAMYDIESSVWATRGWTYQEALLSKRQLYFTEKQLFLGLYDKIESEAVVHGGDWVSGAISDVARSKHSLGMSNVYDCIGEYSERQLSYPEDILNALLGILSKFHETRGVFHVWGVPFKGSNSNPPEGSTQSNELVFEESLCWSANKQTPRKGFPTWSWTSRDGVVRWPIMFPLTLVSAPSNAGAAPKFEVELRSGQLCSLSEYQVRYDHLNNYSEAVLSQDRPSQFIHVEAFVSPIVKIQDMVISDRVVLRSSTGEPIFLEVVGSERLAPGLPGSLVAVHLVTGSYAHVRTKYALIVRDMGDHWERAVLIEDIECLLEGAVKVRRKLRLG</sequence>
<evidence type="ECO:0000313" key="2">
    <source>
        <dbReference type="EMBL" id="EOA91069.1"/>
    </source>
</evidence>
<dbReference type="EMBL" id="KB908482">
    <property type="protein sequence ID" value="EOA91069.1"/>
    <property type="molecule type" value="Genomic_DNA"/>
</dbReference>
<dbReference type="Pfam" id="PF06985">
    <property type="entry name" value="HET"/>
    <property type="match status" value="1"/>
</dbReference>
<dbReference type="OrthoDB" id="5428863at2759"/>
<proteinExistence type="predicted"/>
<dbReference type="PANTHER" id="PTHR33112:SF1">
    <property type="entry name" value="HETEROKARYON INCOMPATIBILITY DOMAIN-CONTAINING PROTEIN"/>
    <property type="match status" value="1"/>
</dbReference>
<dbReference type="RefSeq" id="XP_008021316.1">
    <property type="nucleotide sequence ID" value="XM_008023125.1"/>
</dbReference>
<dbReference type="GeneID" id="19404150"/>
<organism evidence="2 3">
    <name type="scientific">Exserohilum turcicum (strain 28A)</name>
    <name type="common">Northern leaf blight fungus</name>
    <name type="synonym">Setosphaeria turcica</name>
    <dbReference type="NCBI Taxonomy" id="671987"/>
    <lineage>
        <taxon>Eukaryota</taxon>
        <taxon>Fungi</taxon>
        <taxon>Dikarya</taxon>
        <taxon>Ascomycota</taxon>
        <taxon>Pezizomycotina</taxon>
        <taxon>Dothideomycetes</taxon>
        <taxon>Pleosporomycetidae</taxon>
        <taxon>Pleosporales</taxon>
        <taxon>Pleosporineae</taxon>
        <taxon>Pleosporaceae</taxon>
        <taxon>Exserohilum</taxon>
    </lineage>
</organism>